<sequence length="266" mass="28341">MLFYMHERAFPRGNDPRSGAGTVILFKSPFLPALVLSVELHTHSSLSHDGRDPVELLLGQAEAVGLDALAVTDHDEIDASLEAAELAPEYGLVGIPGMEVTCAVGHVLALGVEELVPAGLPYDETLDRIRQQGGIAVIPHPFQKSRHGVAAYVTDDQLAGADAIEVYNSRLLTGRANRKAERFARARGLSMTAGSDAHISEMVGQAVTDVDADARTSGAILEAVAAGKTSVVGKRTPWRISFRQAAGGAKRRLHRRVDELLGTVRG</sequence>
<dbReference type="InterPro" id="IPR052018">
    <property type="entry name" value="PHP_domain"/>
</dbReference>
<dbReference type="Proteomes" id="UP000263012">
    <property type="component" value="Chromosome"/>
</dbReference>
<dbReference type="Pfam" id="PF13263">
    <property type="entry name" value="PHP_C"/>
    <property type="match status" value="1"/>
</dbReference>
<keyword evidence="3" id="KW-1185">Reference proteome</keyword>
<dbReference type="InterPro" id="IPR016195">
    <property type="entry name" value="Pol/histidinol_Pase-like"/>
</dbReference>
<evidence type="ECO:0000259" key="1">
    <source>
        <dbReference type="SMART" id="SM00481"/>
    </source>
</evidence>
<dbReference type="SMART" id="SM00481">
    <property type="entry name" value="POLIIIAc"/>
    <property type="match status" value="1"/>
</dbReference>
<dbReference type="PROSITE" id="PS50007">
    <property type="entry name" value="PIPLC_X_DOMAIN"/>
    <property type="match status" value="1"/>
</dbReference>
<organism evidence="2 3">
    <name type="scientific">Halalkaliarchaeum desulfuricum</name>
    <dbReference type="NCBI Taxonomy" id="2055893"/>
    <lineage>
        <taxon>Archaea</taxon>
        <taxon>Methanobacteriati</taxon>
        <taxon>Methanobacteriota</taxon>
        <taxon>Stenosarchaea group</taxon>
        <taxon>Halobacteria</taxon>
        <taxon>Halobacteriales</taxon>
        <taxon>Haloferacaceae</taxon>
        <taxon>Halalkaliarchaeum</taxon>
    </lineage>
</organism>
<feature type="domain" description="Polymerase/histidinol phosphatase N-terminal" evidence="1">
    <location>
        <begin position="38"/>
        <end position="104"/>
    </location>
</feature>
<dbReference type="Pfam" id="PF02811">
    <property type="entry name" value="PHP"/>
    <property type="match status" value="1"/>
</dbReference>
<dbReference type="PANTHER" id="PTHR42924:SF3">
    <property type="entry name" value="POLYMERASE_HISTIDINOL PHOSPHATASE N-TERMINAL DOMAIN-CONTAINING PROTEIN"/>
    <property type="match status" value="1"/>
</dbReference>
<dbReference type="AlphaFoldDB" id="A0A343TG04"/>
<evidence type="ECO:0000313" key="2">
    <source>
        <dbReference type="EMBL" id="AUX08026.1"/>
    </source>
</evidence>
<dbReference type="GO" id="GO:0004534">
    <property type="term" value="F:5'-3' RNA exonuclease activity"/>
    <property type="evidence" value="ECO:0007669"/>
    <property type="project" value="TreeGrafter"/>
</dbReference>
<dbReference type="InterPro" id="IPR004013">
    <property type="entry name" value="PHP_dom"/>
</dbReference>
<reference evidence="3" key="1">
    <citation type="submission" date="2017-11" db="EMBL/GenBank/DDBJ databases">
        <title>Phenotypic and genomic properties of facultatively anaerobic sulfur-reducing natronoarchaea from hypersaline soda lakes.</title>
        <authorList>
            <person name="Sorokin D.Y."/>
            <person name="Kublanov I.V."/>
            <person name="Roman P."/>
            <person name="Sinninghe Damste J.S."/>
            <person name="Golyshin P.N."/>
            <person name="Rojo D."/>
            <person name="Ciordia S."/>
            <person name="Mena M.D.C."/>
            <person name="Ferrer M."/>
            <person name="Messina E."/>
            <person name="Smedile F."/>
            <person name="La Spada G."/>
            <person name="La Cono V."/>
            <person name="Yakimov M.M."/>
        </authorList>
    </citation>
    <scope>NUCLEOTIDE SEQUENCE [LARGE SCALE GENOMIC DNA]</scope>
    <source>
        <strain evidence="3">AArc-Sl</strain>
    </source>
</reference>
<dbReference type="SUPFAM" id="SSF89550">
    <property type="entry name" value="PHP domain-like"/>
    <property type="match status" value="1"/>
</dbReference>
<dbReference type="NCBIfam" id="NF038032">
    <property type="entry name" value="CehA_McbA_metalo"/>
    <property type="match status" value="1"/>
</dbReference>
<evidence type="ECO:0000313" key="3">
    <source>
        <dbReference type="Proteomes" id="UP000263012"/>
    </source>
</evidence>
<dbReference type="EMBL" id="CP025066">
    <property type="protein sequence ID" value="AUX08026.1"/>
    <property type="molecule type" value="Genomic_DNA"/>
</dbReference>
<dbReference type="KEGG" id="hdf:AArcSl_0373"/>
<protein>
    <submittedName>
        <fullName evidence="2">Metal-dependent phosphoesterase, PHP family</fullName>
    </submittedName>
</protein>
<dbReference type="Gene3D" id="3.20.20.140">
    <property type="entry name" value="Metal-dependent hydrolases"/>
    <property type="match status" value="1"/>
</dbReference>
<name>A0A343TG04_9EURY</name>
<dbReference type="InterPro" id="IPR003141">
    <property type="entry name" value="Pol/His_phosphatase_N"/>
</dbReference>
<dbReference type="PANTHER" id="PTHR42924">
    <property type="entry name" value="EXONUCLEASE"/>
    <property type="match status" value="1"/>
</dbReference>
<gene>
    <name evidence="2" type="ORF">AArcSl_0373</name>
</gene>
<dbReference type="CDD" id="cd07432">
    <property type="entry name" value="PHP_HisPPase"/>
    <property type="match status" value="1"/>
</dbReference>
<accession>A0A343TG04</accession>
<proteinExistence type="predicted"/>
<dbReference type="GO" id="GO:0035312">
    <property type="term" value="F:5'-3' DNA exonuclease activity"/>
    <property type="evidence" value="ECO:0007669"/>
    <property type="project" value="TreeGrafter"/>
</dbReference>